<protein>
    <submittedName>
        <fullName evidence="2">DUF2759 domain-containing protein</fullName>
    </submittedName>
</protein>
<name>A0AAJ2NNL1_ALKPS</name>
<comment type="caution">
    <text evidence="2">The sequence shown here is derived from an EMBL/GenBank/DDBJ whole genome shotgun (WGS) entry which is preliminary data.</text>
</comment>
<dbReference type="EMBL" id="JAWJAY010000001">
    <property type="protein sequence ID" value="MDV2885581.1"/>
    <property type="molecule type" value="Genomic_DNA"/>
</dbReference>
<dbReference type="Proteomes" id="UP001285636">
    <property type="component" value="Unassembled WGS sequence"/>
</dbReference>
<evidence type="ECO:0000256" key="1">
    <source>
        <dbReference type="SAM" id="Phobius"/>
    </source>
</evidence>
<keyword evidence="1" id="KW-1133">Transmembrane helix</keyword>
<gene>
    <name evidence="2" type="ORF">RYX45_10315</name>
</gene>
<evidence type="ECO:0000313" key="2">
    <source>
        <dbReference type="EMBL" id="MDV2885581.1"/>
    </source>
</evidence>
<sequence length="59" mass="6239">MFLAITFLLVAILSAVGIVREMRRKNFFAVGFAALSLAVFGWFSVMTIISIIAGGGATA</sequence>
<organism evidence="2 3">
    <name type="scientific">Alkalihalophilus pseudofirmus</name>
    <name type="common">Bacillus pseudofirmus</name>
    <dbReference type="NCBI Taxonomy" id="79885"/>
    <lineage>
        <taxon>Bacteria</taxon>
        <taxon>Bacillati</taxon>
        <taxon>Bacillota</taxon>
        <taxon>Bacilli</taxon>
        <taxon>Bacillales</taxon>
        <taxon>Bacillaceae</taxon>
        <taxon>Alkalihalophilus</taxon>
    </lineage>
</organism>
<dbReference type="AlphaFoldDB" id="A0AAJ2NNL1"/>
<accession>A0AAJ2NNL1</accession>
<dbReference type="RefSeq" id="WP_012959684.1">
    <property type="nucleotide sequence ID" value="NZ_CP117835.1"/>
</dbReference>
<keyword evidence="1" id="KW-0472">Membrane</keyword>
<proteinExistence type="predicted"/>
<evidence type="ECO:0000313" key="3">
    <source>
        <dbReference type="Proteomes" id="UP001285636"/>
    </source>
</evidence>
<dbReference type="SMR" id="A0AAJ2NNL1"/>
<reference evidence="2" key="1">
    <citation type="submission" date="2023-10" db="EMBL/GenBank/DDBJ databases">
        <title>Screening of Alkalihalophilus pseudofirmusBZ-TG-HK211 and Its Alleviation of Salt Stress on Rapeseed Growth.</title>
        <authorList>
            <person name="Zhao B."/>
            <person name="Guo T."/>
        </authorList>
    </citation>
    <scope>NUCLEOTIDE SEQUENCE</scope>
    <source>
        <strain evidence="2">BZ-TG-HK211</strain>
    </source>
</reference>
<feature type="transmembrane region" description="Helical" evidence="1">
    <location>
        <begin position="27"/>
        <end position="53"/>
    </location>
</feature>
<dbReference type="InterPro" id="IPR024490">
    <property type="entry name" value="DUF2759"/>
</dbReference>
<dbReference type="Pfam" id="PF10958">
    <property type="entry name" value="DUF2759"/>
    <property type="match status" value="1"/>
</dbReference>
<keyword evidence="1" id="KW-0812">Transmembrane</keyword>